<accession>A0A2W1NH71</accession>
<evidence type="ECO:0000256" key="4">
    <source>
        <dbReference type="ARBA" id="ARBA00022741"/>
    </source>
</evidence>
<proteinExistence type="predicted"/>
<keyword evidence="2" id="KW-0813">Transport</keyword>
<feature type="transmembrane region" description="Helical" evidence="8">
    <location>
        <begin position="300"/>
        <end position="319"/>
    </location>
</feature>
<protein>
    <submittedName>
        <fullName evidence="11">ABC transporter ATP-binding protein</fullName>
    </submittedName>
</protein>
<feature type="transmembrane region" description="Helical" evidence="8">
    <location>
        <begin position="158"/>
        <end position="182"/>
    </location>
</feature>
<keyword evidence="4" id="KW-0547">Nucleotide-binding</keyword>
<dbReference type="InterPro" id="IPR027417">
    <property type="entry name" value="P-loop_NTPase"/>
</dbReference>
<dbReference type="GO" id="GO:0015421">
    <property type="term" value="F:ABC-type oligopeptide transporter activity"/>
    <property type="evidence" value="ECO:0007669"/>
    <property type="project" value="TreeGrafter"/>
</dbReference>
<name>A0A2W1NH71_9FLAO</name>
<evidence type="ECO:0000256" key="3">
    <source>
        <dbReference type="ARBA" id="ARBA00022692"/>
    </source>
</evidence>
<dbReference type="PROSITE" id="PS50929">
    <property type="entry name" value="ABC_TM1F"/>
    <property type="match status" value="1"/>
</dbReference>
<evidence type="ECO:0000259" key="10">
    <source>
        <dbReference type="PROSITE" id="PS50929"/>
    </source>
</evidence>
<dbReference type="PROSITE" id="PS50893">
    <property type="entry name" value="ABC_TRANSPORTER_2"/>
    <property type="match status" value="1"/>
</dbReference>
<comment type="subcellular location">
    <subcellularLocation>
        <location evidence="1">Cell membrane</location>
        <topology evidence="1">Multi-pass membrane protein</topology>
    </subcellularLocation>
</comment>
<dbReference type="RefSeq" id="WP_111062871.1">
    <property type="nucleotide sequence ID" value="NZ_JBHUCU010000016.1"/>
</dbReference>
<dbReference type="AlphaFoldDB" id="A0A2W1NH71"/>
<feature type="domain" description="ABC transmembrane type-1" evidence="10">
    <location>
        <begin position="29"/>
        <end position="334"/>
    </location>
</feature>
<feature type="transmembrane region" description="Helical" evidence="8">
    <location>
        <begin position="188"/>
        <end position="206"/>
    </location>
</feature>
<dbReference type="SUPFAM" id="SSF52540">
    <property type="entry name" value="P-loop containing nucleoside triphosphate hydrolases"/>
    <property type="match status" value="1"/>
</dbReference>
<dbReference type="EMBL" id="QKSB01000004">
    <property type="protein sequence ID" value="PZE17346.1"/>
    <property type="molecule type" value="Genomic_DNA"/>
</dbReference>
<dbReference type="OrthoDB" id="9780296at2"/>
<feature type="transmembrane region" description="Helical" evidence="8">
    <location>
        <begin position="84"/>
        <end position="113"/>
    </location>
</feature>
<evidence type="ECO:0000256" key="8">
    <source>
        <dbReference type="SAM" id="Phobius"/>
    </source>
</evidence>
<feature type="domain" description="ABC transporter" evidence="9">
    <location>
        <begin position="367"/>
        <end position="601"/>
    </location>
</feature>
<evidence type="ECO:0000256" key="2">
    <source>
        <dbReference type="ARBA" id="ARBA00022448"/>
    </source>
</evidence>
<dbReference type="Proteomes" id="UP000249248">
    <property type="component" value="Unassembled WGS sequence"/>
</dbReference>
<evidence type="ECO:0000256" key="5">
    <source>
        <dbReference type="ARBA" id="ARBA00022840"/>
    </source>
</evidence>
<dbReference type="PROSITE" id="PS00211">
    <property type="entry name" value="ABC_TRANSPORTER_1"/>
    <property type="match status" value="1"/>
</dbReference>
<keyword evidence="7 8" id="KW-0472">Membrane</keyword>
<dbReference type="GO" id="GO:0005886">
    <property type="term" value="C:plasma membrane"/>
    <property type="evidence" value="ECO:0007669"/>
    <property type="project" value="UniProtKB-SubCell"/>
</dbReference>
<dbReference type="SMART" id="SM00382">
    <property type="entry name" value="AAA"/>
    <property type="match status" value="1"/>
</dbReference>
<keyword evidence="5 11" id="KW-0067">ATP-binding</keyword>
<dbReference type="CDD" id="cd18544">
    <property type="entry name" value="ABC_6TM_TmrA_like"/>
    <property type="match status" value="1"/>
</dbReference>
<dbReference type="GO" id="GO:0005524">
    <property type="term" value="F:ATP binding"/>
    <property type="evidence" value="ECO:0007669"/>
    <property type="project" value="UniProtKB-KW"/>
</dbReference>
<dbReference type="GO" id="GO:0016887">
    <property type="term" value="F:ATP hydrolysis activity"/>
    <property type="evidence" value="ECO:0007669"/>
    <property type="project" value="InterPro"/>
</dbReference>
<gene>
    <name evidence="11" type="ORF">DNU06_08735</name>
</gene>
<evidence type="ECO:0000256" key="6">
    <source>
        <dbReference type="ARBA" id="ARBA00022989"/>
    </source>
</evidence>
<dbReference type="InterPro" id="IPR011527">
    <property type="entry name" value="ABC1_TM_dom"/>
</dbReference>
<evidence type="ECO:0000256" key="7">
    <source>
        <dbReference type="ARBA" id="ARBA00023136"/>
    </source>
</evidence>
<evidence type="ECO:0000313" key="11">
    <source>
        <dbReference type="EMBL" id="PZE17346.1"/>
    </source>
</evidence>
<feature type="transmembrane region" description="Helical" evidence="8">
    <location>
        <begin position="264"/>
        <end position="288"/>
    </location>
</feature>
<dbReference type="FunFam" id="3.40.50.300:FF:000287">
    <property type="entry name" value="Multidrug ABC transporter ATP-binding protein"/>
    <property type="match status" value="1"/>
</dbReference>
<dbReference type="Pfam" id="PF00664">
    <property type="entry name" value="ABC_membrane"/>
    <property type="match status" value="1"/>
</dbReference>
<keyword evidence="3 8" id="KW-0812">Transmembrane</keyword>
<evidence type="ECO:0000259" key="9">
    <source>
        <dbReference type="PROSITE" id="PS50893"/>
    </source>
</evidence>
<dbReference type="Gene3D" id="1.20.1560.10">
    <property type="entry name" value="ABC transporter type 1, transmembrane domain"/>
    <property type="match status" value="1"/>
</dbReference>
<dbReference type="InterPro" id="IPR017871">
    <property type="entry name" value="ABC_transporter-like_CS"/>
</dbReference>
<evidence type="ECO:0000256" key="1">
    <source>
        <dbReference type="ARBA" id="ARBA00004651"/>
    </source>
</evidence>
<dbReference type="PANTHER" id="PTHR43394">
    <property type="entry name" value="ATP-DEPENDENT PERMEASE MDL1, MITOCHONDRIAL"/>
    <property type="match status" value="1"/>
</dbReference>
<keyword evidence="6 8" id="KW-1133">Transmembrane helix</keyword>
<feature type="transmembrane region" description="Helical" evidence="8">
    <location>
        <begin position="21"/>
        <end position="39"/>
    </location>
</feature>
<evidence type="ECO:0000313" key="12">
    <source>
        <dbReference type="Proteomes" id="UP000249248"/>
    </source>
</evidence>
<dbReference type="InterPro" id="IPR003439">
    <property type="entry name" value="ABC_transporter-like_ATP-bd"/>
</dbReference>
<comment type="caution">
    <text evidence="11">The sequence shown here is derived from an EMBL/GenBank/DDBJ whole genome shotgun (WGS) entry which is preliminary data.</text>
</comment>
<reference evidence="11 12" key="1">
    <citation type="submission" date="2018-06" db="EMBL/GenBank/DDBJ databases">
        <title>The draft genome sequence of Crocinitomix sp. SM1701.</title>
        <authorList>
            <person name="Zhang X."/>
        </authorList>
    </citation>
    <scope>NUCLEOTIDE SEQUENCE [LARGE SCALE GENOMIC DNA]</scope>
    <source>
        <strain evidence="11 12">SM1701</strain>
    </source>
</reference>
<sequence length="604" mass="68611">MFKKYKKDLLLFRRLLAYLKPYKGIFYTGLFLTVLLAIIESTRPLLIVEMVNIFIESTDGSTGGIGLWLKSFVGQFSTDPESQLMIWVLLIFILLLFEALFQFIVAYLGAVLGQSVILDVREKLFKHIQSFRLKYFDKTPNGTVVTRLISDIEAISDIFTTGLISILGDLLKLVAIFCWMFYVNWQVTLLILIPIPLLIIATRIFAKAMKAAFEKERTQVNKLNTFVQEHISGMSIVQLFNKEKIEAEKFDELNKGHRNALLQAVWATSLFFPVVEILSSLSIAVLILWSMLQLNYSPELVNNLSGIIFGYILWVNMLYRPIRQMADRFNILQRGVVRADRVFAILDSEEVVDNQGERTYVDFNADVEFKNVWFAYNEEDWVLKGVDIYAPKQQSIALVGTTGAGKSTIINLLTRFYDFQKGEITIGGTSIKDISLNSLRRNIAIVLQDVFLFSDTLYNNITMGDTSITREMVIEASKKVGAHEFIMKLPGNYDYDVKERGGLLSVGQKQLVSFIRAYVYNPKILILDEATASLDSESEAMIQKATAELQKGRTSIVIAHRLSTIVNSSQILVISKGTVIEKGNHNELIQMNGQYKKLYDLNFV</sequence>
<dbReference type="InterPro" id="IPR003593">
    <property type="entry name" value="AAA+_ATPase"/>
</dbReference>
<dbReference type="InterPro" id="IPR036640">
    <property type="entry name" value="ABC1_TM_sf"/>
</dbReference>
<dbReference type="SUPFAM" id="SSF90123">
    <property type="entry name" value="ABC transporter transmembrane region"/>
    <property type="match status" value="1"/>
</dbReference>
<dbReference type="Gene3D" id="3.40.50.300">
    <property type="entry name" value="P-loop containing nucleotide triphosphate hydrolases"/>
    <property type="match status" value="1"/>
</dbReference>
<dbReference type="CDD" id="cd03254">
    <property type="entry name" value="ABCC_Glucan_exporter_like"/>
    <property type="match status" value="1"/>
</dbReference>
<organism evidence="11 12">
    <name type="scientific">Putridiphycobacter roseus</name>
    <dbReference type="NCBI Taxonomy" id="2219161"/>
    <lineage>
        <taxon>Bacteria</taxon>
        <taxon>Pseudomonadati</taxon>
        <taxon>Bacteroidota</taxon>
        <taxon>Flavobacteriia</taxon>
        <taxon>Flavobacteriales</taxon>
        <taxon>Crocinitomicaceae</taxon>
        <taxon>Putridiphycobacter</taxon>
    </lineage>
</organism>
<dbReference type="InterPro" id="IPR039421">
    <property type="entry name" value="Type_1_exporter"/>
</dbReference>
<dbReference type="PANTHER" id="PTHR43394:SF1">
    <property type="entry name" value="ATP-BINDING CASSETTE SUB-FAMILY B MEMBER 10, MITOCHONDRIAL"/>
    <property type="match status" value="1"/>
</dbReference>
<dbReference type="Pfam" id="PF00005">
    <property type="entry name" value="ABC_tran"/>
    <property type="match status" value="1"/>
</dbReference>
<keyword evidence="12" id="KW-1185">Reference proteome</keyword>